<evidence type="ECO:0000256" key="1">
    <source>
        <dbReference type="SAM" id="Phobius"/>
    </source>
</evidence>
<organism evidence="2 3">
    <name type="scientific">Dyadobacter koreensis</name>
    <dbReference type="NCBI Taxonomy" id="408657"/>
    <lineage>
        <taxon>Bacteria</taxon>
        <taxon>Pseudomonadati</taxon>
        <taxon>Bacteroidota</taxon>
        <taxon>Cytophagia</taxon>
        <taxon>Cytophagales</taxon>
        <taxon>Spirosomataceae</taxon>
        <taxon>Dyadobacter</taxon>
    </lineage>
</organism>
<feature type="transmembrane region" description="Helical" evidence="1">
    <location>
        <begin position="326"/>
        <end position="345"/>
    </location>
</feature>
<keyword evidence="3" id="KW-1185">Reference proteome</keyword>
<dbReference type="Proteomes" id="UP000199532">
    <property type="component" value="Unassembled WGS sequence"/>
</dbReference>
<dbReference type="STRING" id="408657.SAMN04487995_3596"/>
<proteinExistence type="predicted"/>
<dbReference type="RefSeq" id="WP_090337486.1">
    <property type="nucleotide sequence ID" value="NZ_FNXY01000005.1"/>
</dbReference>
<name>A0A1H6WS86_9BACT</name>
<evidence type="ECO:0000313" key="3">
    <source>
        <dbReference type="Proteomes" id="UP000199532"/>
    </source>
</evidence>
<feature type="transmembrane region" description="Helical" evidence="1">
    <location>
        <begin position="192"/>
        <end position="209"/>
    </location>
</feature>
<dbReference type="EMBL" id="FNXY01000005">
    <property type="protein sequence ID" value="SEJ17127.1"/>
    <property type="molecule type" value="Genomic_DNA"/>
</dbReference>
<keyword evidence="1" id="KW-1133">Transmembrane helix</keyword>
<feature type="transmembrane region" description="Helical" evidence="1">
    <location>
        <begin position="352"/>
        <end position="371"/>
    </location>
</feature>
<reference evidence="2 3" key="1">
    <citation type="submission" date="2016-10" db="EMBL/GenBank/DDBJ databases">
        <authorList>
            <person name="de Groot N.N."/>
        </authorList>
    </citation>
    <scope>NUCLEOTIDE SEQUENCE [LARGE SCALE GENOMIC DNA]</scope>
    <source>
        <strain evidence="2 3">DSM 19938</strain>
    </source>
</reference>
<evidence type="ECO:0000313" key="2">
    <source>
        <dbReference type="EMBL" id="SEJ17127.1"/>
    </source>
</evidence>
<keyword evidence="1" id="KW-0472">Membrane</keyword>
<feature type="transmembrane region" description="Helical" evidence="1">
    <location>
        <begin position="89"/>
        <end position="120"/>
    </location>
</feature>
<feature type="transmembrane region" description="Helical" evidence="1">
    <location>
        <begin position="276"/>
        <end position="296"/>
    </location>
</feature>
<sequence>MLFEDFYHSFERRIESFLASGYWLWKLVALSVFLSLFLAFPPYTLLIGHLSEHGMKLDAWVFVQNQSADLFHPKDMDYDVRRENMIFRWVLPALSFITGHNIVLIVLLQSILGVFFIYKIGQWLYAVSKDKIATFLFVLAIANTFVCVWTFADIYGYGDGFAYFFLLTALFSRNPLVTFFALQGAFFTDERAVIAGGYLLLFHIVRNAFDKNDFGLPAMVKNAFSGTSLIVWVAWVIYFAIRFYVQKEYFPNHSYSTLGTPVLFADAHRHGLGSSMWTAFEGMWILMGAAILSLILRQHYLLILALTFGFVILVASGIYVHDIDRALSYGFPFLLLSMYILFQTASLRSIRVILFFTAIVCVSHPMIYYMGYNRVLWLEPFPLKIFMLLDHWKHWNLFN</sequence>
<feature type="transmembrane region" description="Helical" evidence="1">
    <location>
        <begin position="164"/>
        <end position="186"/>
    </location>
</feature>
<feature type="transmembrane region" description="Helical" evidence="1">
    <location>
        <begin position="301"/>
        <end position="320"/>
    </location>
</feature>
<keyword evidence="1" id="KW-0812">Transmembrane</keyword>
<accession>A0A1H6WS86</accession>
<feature type="transmembrane region" description="Helical" evidence="1">
    <location>
        <begin position="23"/>
        <end position="46"/>
    </location>
</feature>
<feature type="transmembrane region" description="Helical" evidence="1">
    <location>
        <begin position="132"/>
        <end position="152"/>
    </location>
</feature>
<dbReference type="OrthoDB" id="919444at2"/>
<feature type="transmembrane region" description="Helical" evidence="1">
    <location>
        <begin position="229"/>
        <end position="245"/>
    </location>
</feature>
<dbReference type="AlphaFoldDB" id="A0A1H6WS86"/>
<gene>
    <name evidence="2" type="ORF">SAMN04487995_3596</name>
</gene>
<protein>
    <submittedName>
        <fullName evidence="2">Uncharacterized protein</fullName>
    </submittedName>
</protein>